<proteinExistence type="predicted"/>
<evidence type="ECO:0000256" key="1">
    <source>
        <dbReference type="SAM" id="Phobius"/>
    </source>
</evidence>
<reference evidence="2 3" key="1">
    <citation type="journal article" date="2018" name="Front. Microbiol.">
        <title>Genome-Wide Analysis of Corynespora cassiicola Leaf Fall Disease Putative Effectors.</title>
        <authorList>
            <person name="Lopez D."/>
            <person name="Ribeiro S."/>
            <person name="Label P."/>
            <person name="Fumanal B."/>
            <person name="Venisse J.S."/>
            <person name="Kohler A."/>
            <person name="de Oliveira R.R."/>
            <person name="Labutti K."/>
            <person name="Lipzen A."/>
            <person name="Lail K."/>
            <person name="Bauer D."/>
            <person name="Ohm R.A."/>
            <person name="Barry K.W."/>
            <person name="Spatafora J."/>
            <person name="Grigoriev I.V."/>
            <person name="Martin F.M."/>
            <person name="Pujade-Renaud V."/>
        </authorList>
    </citation>
    <scope>NUCLEOTIDE SEQUENCE [LARGE SCALE GENOMIC DNA]</scope>
    <source>
        <strain evidence="2 3">Philippines</strain>
    </source>
</reference>
<evidence type="ECO:0000313" key="2">
    <source>
        <dbReference type="EMBL" id="PSN72461.1"/>
    </source>
</evidence>
<organism evidence="2 3">
    <name type="scientific">Corynespora cassiicola Philippines</name>
    <dbReference type="NCBI Taxonomy" id="1448308"/>
    <lineage>
        <taxon>Eukaryota</taxon>
        <taxon>Fungi</taxon>
        <taxon>Dikarya</taxon>
        <taxon>Ascomycota</taxon>
        <taxon>Pezizomycotina</taxon>
        <taxon>Dothideomycetes</taxon>
        <taxon>Pleosporomycetidae</taxon>
        <taxon>Pleosporales</taxon>
        <taxon>Corynesporascaceae</taxon>
        <taxon>Corynespora</taxon>
    </lineage>
</organism>
<accession>A0A2T2P464</accession>
<keyword evidence="1" id="KW-0812">Transmembrane</keyword>
<dbReference type="Proteomes" id="UP000240883">
    <property type="component" value="Unassembled WGS sequence"/>
</dbReference>
<dbReference type="AlphaFoldDB" id="A0A2T2P464"/>
<protein>
    <submittedName>
        <fullName evidence="2">Uncharacterized protein</fullName>
    </submittedName>
</protein>
<name>A0A2T2P464_CORCC</name>
<evidence type="ECO:0000313" key="3">
    <source>
        <dbReference type="Proteomes" id="UP000240883"/>
    </source>
</evidence>
<dbReference type="EMBL" id="KZ678130">
    <property type="protein sequence ID" value="PSN72461.1"/>
    <property type="molecule type" value="Genomic_DNA"/>
</dbReference>
<gene>
    <name evidence="2" type="ORF">BS50DRAFT_252481</name>
</gene>
<sequence>MQGRMIRPYLLTHLAYESRFFQESTYVSASRGTGSTITSSPQSDQLIMVTKAGVWSVISRILHALLVLVLTAILLRSVYYAFSLLAAGPRTHITTQHEEFEDRADPDAFVEDPMNPRIPTAQEIVRILSFCG</sequence>
<keyword evidence="3" id="KW-1185">Reference proteome</keyword>
<feature type="transmembrane region" description="Helical" evidence="1">
    <location>
        <begin position="61"/>
        <end position="82"/>
    </location>
</feature>
<keyword evidence="1" id="KW-0472">Membrane</keyword>
<keyword evidence="1" id="KW-1133">Transmembrane helix</keyword>